<dbReference type="Gene3D" id="2.170.270.10">
    <property type="entry name" value="SET domain"/>
    <property type="match status" value="1"/>
</dbReference>
<dbReference type="SMART" id="SM00317">
    <property type="entry name" value="SET"/>
    <property type="match status" value="1"/>
</dbReference>
<evidence type="ECO:0000313" key="14">
    <source>
        <dbReference type="Proteomes" id="UP001630127"/>
    </source>
</evidence>
<evidence type="ECO:0000259" key="12">
    <source>
        <dbReference type="PROSITE" id="PS51015"/>
    </source>
</evidence>
<evidence type="ECO:0000313" key="13">
    <source>
        <dbReference type="EMBL" id="KAL3521368.1"/>
    </source>
</evidence>
<organism evidence="13 14">
    <name type="scientific">Cinchona calisaya</name>
    <dbReference type="NCBI Taxonomy" id="153742"/>
    <lineage>
        <taxon>Eukaryota</taxon>
        <taxon>Viridiplantae</taxon>
        <taxon>Streptophyta</taxon>
        <taxon>Embryophyta</taxon>
        <taxon>Tracheophyta</taxon>
        <taxon>Spermatophyta</taxon>
        <taxon>Magnoliopsida</taxon>
        <taxon>eudicotyledons</taxon>
        <taxon>Gunneridae</taxon>
        <taxon>Pentapetalae</taxon>
        <taxon>asterids</taxon>
        <taxon>lamiids</taxon>
        <taxon>Gentianales</taxon>
        <taxon>Rubiaceae</taxon>
        <taxon>Cinchonoideae</taxon>
        <taxon>Cinchoneae</taxon>
        <taxon>Cinchona</taxon>
    </lineage>
</organism>
<dbReference type="SMART" id="SM00466">
    <property type="entry name" value="SRA"/>
    <property type="match status" value="1"/>
</dbReference>
<dbReference type="SUPFAM" id="SSF88697">
    <property type="entry name" value="PUA domain-like"/>
    <property type="match status" value="1"/>
</dbReference>
<comment type="caution">
    <text evidence="13">The sequence shown here is derived from an EMBL/GenBank/DDBJ whole genome shotgun (WGS) entry which is preliminary data.</text>
</comment>
<dbReference type="InterPro" id="IPR003105">
    <property type="entry name" value="SRA_YDG"/>
</dbReference>
<dbReference type="InterPro" id="IPR003616">
    <property type="entry name" value="Post-SET_dom"/>
</dbReference>
<evidence type="ECO:0000259" key="11">
    <source>
        <dbReference type="PROSITE" id="PS50868"/>
    </source>
</evidence>
<keyword evidence="14" id="KW-1185">Reference proteome</keyword>
<dbReference type="PROSITE" id="PS51575">
    <property type="entry name" value="SAM_MT43_SUVAR39_2"/>
    <property type="match status" value="1"/>
</dbReference>
<gene>
    <name evidence="13" type="ORF">ACH5RR_019517</name>
</gene>
<dbReference type="PROSITE" id="PS50280">
    <property type="entry name" value="SET"/>
    <property type="match status" value="1"/>
</dbReference>
<dbReference type="GO" id="GO:0005694">
    <property type="term" value="C:chromosome"/>
    <property type="evidence" value="ECO:0007669"/>
    <property type="project" value="UniProtKB-SubCell"/>
</dbReference>
<dbReference type="GO" id="GO:0005634">
    <property type="term" value="C:nucleus"/>
    <property type="evidence" value="ECO:0007669"/>
    <property type="project" value="UniProtKB-SubCell"/>
</dbReference>
<dbReference type="PROSITE" id="PS50867">
    <property type="entry name" value="PRE_SET"/>
    <property type="match status" value="1"/>
</dbReference>
<dbReference type="PROSITE" id="PS51015">
    <property type="entry name" value="YDG"/>
    <property type="match status" value="1"/>
</dbReference>
<dbReference type="GO" id="GO:0006325">
    <property type="term" value="P:chromatin organization"/>
    <property type="evidence" value="ECO:0007669"/>
    <property type="project" value="UniProtKB-KW"/>
</dbReference>
<keyword evidence="2" id="KW-0158">Chromosome</keyword>
<dbReference type="PROSITE" id="PS50868">
    <property type="entry name" value="POST_SET"/>
    <property type="match status" value="1"/>
</dbReference>
<dbReference type="EMBL" id="JBJUIK010000008">
    <property type="protein sequence ID" value="KAL3521368.1"/>
    <property type="molecule type" value="Genomic_DNA"/>
</dbReference>
<dbReference type="InterPro" id="IPR007728">
    <property type="entry name" value="Pre-SET_dom"/>
</dbReference>
<dbReference type="InterPro" id="IPR046341">
    <property type="entry name" value="SET_dom_sf"/>
</dbReference>
<dbReference type="InterPro" id="IPR001214">
    <property type="entry name" value="SET_dom"/>
</dbReference>
<keyword evidence="4" id="KW-0808">Transferase</keyword>
<dbReference type="Pfam" id="PF05033">
    <property type="entry name" value="Pre-SET"/>
    <property type="match status" value="1"/>
</dbReference>
<dbReference type="SUPFAM" id="SSF82199">
    <property type="entry name" value="SET domain"/>
    <property type="match status" value="1"/>
</dbReference>
<dbReference type="AlphaFoldDB" id="A0ABD2ZQ33"/>
<evidence type="ECO:0000259" key="10">
    <source>
        <dbReference type="PROSITE" id="PS50867"/>
    </source>
</evidence>
<dbReference type="PANTHER" id="PTHR45660:SF46">
    <property type="entry name" value="HISTONE-LYSINE N-METHYLTRANSFERASE, H3 LYSINE-9 SPECIFIC SUVH6"/>
    <property type="match status" value="1"/>
</dbReference>
<dbReference type="SMART" id="SM00468">
    <property type="entry name" value="PreSET"/>
    <property type="match status" value="1"/>
</dbReference>
<dbReference type="Proteomes" id="UP001630127">
    <property type="component" value="Unassembled WGS sequence"/>
</dbReference>
<evidence type="ECO:0000259" key="9">
    <source>
        <dbReference type="PROSITE" id="PS50280"/>
    </source>
</evidence>
<keyword evidence="3" id="KW-0489">Methyltransferase</keyword>
<dbReference type="GO" id="GO:0032259">
    <property type="term" value="P:methylation"/>
    <property type="evidence" value="ECO:0007669"/>
    <property type="project" value="UniProtKB-KW"/>
</dbReference>
<proteinExistence type="predicted"/>
<keyword evidence="6" id="KW-0156">Chromatin regulator</keyword>
<feature type="domain" description="Pre-SET" evidence="10">
    <location>
        <begin position="671"/>
        <end position="731"/>
    </location>
</feature>
<dbReference type="Gene3D" id="2.30.280.10">
    <property type="entry name" value="SRA-YDG"/>
    <property type="match status" value="1"/>
</dbReference>
<keyword evidence="7 8" id="KW-0539">Nucleus</keyword>
<feature type="domain" description="Post-SET" evidence="11">
    <location>
        <begin position="861"/>
        <end position="877"/>
    </location>
</feature>
<accession>A0ABD2ZQ33</accession>
<name>A0ABD2ZQ33_9GENT</name>
<evidence type="ECO:0000256" key="7">
    <source>
        <dbReference type="ARBA" id="ARBA00023242"/>
    </source>
</evidence>
<feature type="domain" description="YDG" evidence="12">
    <location>
        <begin position="452"/>
        <end position="597"/>
    </location>
</feature>
<evidence type="ECO:0000256" key="1">
    <source>
        <dbReference type="ARBA" id="ARBA00004286"/>
    </source>
</evidence>
<sequence length="877" mass="98328">MSLLTENTSTPPVKLLGKRLFEEGSHQNPKNSPKFKRTNTDSVRTFPVHCGSPLLATGRSTQRKFKRTNTDSVRTFPMHCGSPCATVIQSTIPGSSGVKEMDEIFKAADVVAVAINAMPLRMVAPNAADGDDKVEVTREKLNMKNENFHLGKAPGKLDQDVLLSRTIDDLSNLKTSPQPLPVSSDHQNLKNPNSASSVIKIDWDALLSDTRDDLCILKTSPQPPLEHTNEYQNSRIPEKAPSQDYVSLSKVGDLANWKPNPERKTYMVKAENNEESAGDEDDDRIIIGEKSNNVFQGNLAKDSRHCVQGQTSKECDIKGEEDDKEVLILCASEWNNKLLQSGFRRQNKSEKYSEAEFSVEKIGKLSEIHFVEEIEAKDLKNMNIVPYDAATDIVSRNNVQKARSLYDELFKSLLQKYNEEMKGGKKSNGVYVKAAMLLKKEQQWVNVEPTFGHVPGVVIGDQFQYRAELALVGLHHELLAGINYATIEGKSFAISIVDSGRYENKLKSPNVLVYSGHGSNPKFKAQNLEDQKLEGGNLALKNSMDAKLPIRVIRKTMLAANATKKKMYIYDGLYVVSRFWPEKSDSDKMSFMFELVRVSGQPDCNHITLSKPRRPMENLDRGKAVATYDLSQGKEKKPIMVVNEVNNEKPAPFTYMTKLMHPHWYELSVNGGCNCTAGCSDFVDCPCSVKNNGELPFNEEGAIVKIKRMVYECGPNCKCPPCCQNRVSQHGPQFPLEVFRTKSTGWGVRSQVEIPSGSFICEYIGEVLQDKEADKKSNDEYLFDLGDGNGFTIDAEHYGNVGRFINHSCSPNLYAQNVLYNHDDKRLPHIMFFATKNIPALKELTYDYNYSRVSDANGNIKEKKCYCGSRKCSGRMY</sequence>
<dbReference type="InterPro" id="IPR036987">
    <property type="entry name" value="SRA-YDG_sf"/>
</dbReference>
<comment type="subcellular location">
    <subcellularLocation>
        <location evidence="1">Chromosome</location>
    </subcellularLocation>
    <subcellularLocation>
        <location evidence="8">Nucleus</location>
    </subcellularLocation>
</comment>
<keyword evidence="5" id="KW-0949">S-adenosyl-L-methionine</keyword>
<evidence type="ECO:0000256" key="8">
    <source>
        <dbReference type="PROSITE-ProRule" id="PRU00358"/>
    </source>
</evidence>
<dbReference type="Pfam" id="PF00856">
    <property type="entry name" value="SET"/>
    <property type="match status" value="1"/>
</dbReference>
<dbReference type="InterPro" id="IPR025794">
    <property type="entry name" value="H3-K9-MeTrfase_plant"/>
</dbReference>
<evidence type="ECO:0000256" key="2">
    <source>
        <dbReference type="ARBA" id="ARBA00022454"/>
    </source>
</evidence>
<dbReference type="GO" id="GO:0008168">
    <property type="term" value="F:methyltransferase activity"/>
    <property type="evidence" value="ECO:0007669"/>
    <property type="project" value="UniProtKB-KW"/>
</dbReference>
<protein>
    <submittedName>
        <fullName evidence="13">Uncharacterized protein</fullName>
    </submittedName>
</protein>
<evidence type="ECO:0000256" key="3">
    <source>
        <dbReference type="ARBA" id="ARBA00022603"/>
    </source>
</evidence>
<evidence type="ECO:0000256" key="4">
    <source>
        <dbReference type="ARBA" id="ARBA00022679"/>
    </source>
</evidence>
<dbReference type="Pfam" id="PF02182">
    <property type="entry name" value="SAD_SRA"/>
    <property type="match status" value="1"/>
</dbReference>
<dbReference type="InterPro" id="IPR051357">
    <property type="entry name" value="H3K9_HMTase_SUVAR3-9"/>
</dbReference>
<reference evidence="13 14" key="1">
    <citation type="submission" date="2024-11" db="EMBL/GenBank/DDBJ databases">
        <title>A near-complete genome assembly of Cinchona calisaya.</title>
        <authorList>
            <person name="Lian D.C."/>
            <person name="Zhao X.W."/>
            <person name="Wei L."/>
        </authorList>
    </citation>
    <scope>NUCLEOTIDE SEQUENCE [LARGE SCALE GENOMIC DNA]</scope>
    <source>
        <tissue evidence="13">Nenye</tissue>
    </source>
</reference>
<evidence type="ECO:0000256" key="5">
    <source>
        <dbReference type="ARBA" id="ARBA00022691"/>
    </source>
</evidence>
<evidence type="ECO:0000256" key="6">
    <source>
        <dbReference type="ARBA" id="ARBA00022853"/>
    </source>
</evidence>
<dbReference type="PANTHER" id="PTHR45660">
    <property type="entry name" value="HISTONE-LYSINE N-METHYLTRANSFERASE SETMAR"/>
    <property type="match status" value="1"/>
</dbReference>
<dbReference type="InterPro" id="IPR015947">
    <property type="entry name" value="PUA-like_sf"/>
</dbReference>
<feature type="domain" description="SET" evidence="9">
    <location>
        <begin position="734"/>
        <end position="849"/>
    </location>
</feature>